<proteinExistence type="predicted"/>
<organism evidence="1 2">
    <name type="scientific">Mycobacteroides immunogenum</name>
    <dbReference type="NCBI Taxonomy" id="83262"/>
    <lineage>
        <taxon>Bacteria</taxon>
        <taxon>Bacillati</taxon>
        <taxon>Actinomycetota</taxon>
        <taxon>Actinomycetes</taxon>
        <taxon>Mycobacteriales</taxon>
        <taxon>Mycobacteriaceae</taxon>
        <taxon>Mycobacteroides</taxon>
    </lineage>
</organism>
<evidence type="ECO:0000313" key="2">
    <source>
        <dbReference type="Proteomes" id="UP000186919"/>
    </source>
</evidence>
<protein>
    <submittedName>
        <fullName evidence="1">Uncharacterized protein</fullName>
    </submittedName>
</protein>
<dbReference type="EMBL" id="LQYE01000029">
    <property type="protein sequence ID" value="OAT67457.1"/>
    <property type="molecule type" value="Genomic_DNA"/>
</dbReference>
<reference evidence="1 2" key="1">
    <citation type="submission" date="2016-01" db="EMBL/GenBank/DDBJ databases">
        <title>Mycobacterium immunogenum strain CD11_6 genome sequencing and assembly.</title>
        <authorList>
            <person name="Kaur G."/>
            <person name="Nair G.R."/>
            <person name="Mayilraj S."/>
        </authorList>
    </citation>
    <scope>NUCLEOTIDE SEQUENCE [LARGE SCALE GENOMIC DNA]</scope>
    <source>
        <strain evidence="1 2">CD11-6</strain>
    </source>
</reference>
<name>A0A179V771_9MYCO</name>
<dbReference type="RefSeq" id="WP_064631991.1">
    <property type="nucleotide sequence ID" value="NZ_LQYE01000029.1"/>
</dbReference>
<dbReference type="Proteomes" id="UP000186919">
    <property type="component" value="Unassembled WGS sequence"/>
</dbReference>
<comment type="caution">
    <text evidence="1">The sequence shown here is derived from an EMBL/GenBank/DDBJ whole genome shotgun (WGS) entry which is preliminary data.</text>
</comment>
<gene>
    <name evidence="1" type="ORF">AWB85_12425</name>
</gene>
<dbReference type="AlphaFoldDB" id="A0A179V771"/>
<accession>A0A179V771</accession>
<sequence length="171" mass="18825">MLSAERRFQFPRSLEEISAVADFELPSGDDIEPGNQAPLVFADKPLRLDALSVGDKFTTQIGIAGLMTPIEWSVIEITHTTKLLTERRGRYQVASKGLQGASATVVLNVYEQPPSVIAELFVLIDEVILTGELQQSFMAALEGMIDTHIDLIKAGFPGLRDVIVDEKYPPR</sequence>
<evidence type="ECO:0000313" key="1">
    <source>
        <dbReference type="EMBL" id="OAT67457.1"/>
    </source>
</evidence>